<comment type="caution">
    <text evidence="6">The sequence shown here is derived from an EMBL/GenBank/DDBJ whole genome shotgun (WGS) entry which is preliminary data.</text>
</comment>
<dbReference type="AlphaFoldDB" id="A0AAV8WML8"/>
<evidence type="ECO:0000313" key="6">
    <source>
        <dbReference type="EMBL" id="KAJ8927517.1"/>
    </source>
</evidence>
<keyword evidence="3 4" id="KW-0539">Nucleus</keyword>
<organism evidence="6 7">
    <name type="scientific">Rhamnusium bicolor</name>
    <dbReference type="NCBI Taxonomy" id="1586634"/>
    <lineage>
        <taxon>Eukaryota</taxon>
        <taxon>Metazoa</taxon>
        <taxon>Ecdysozoa</taxon>
        <taxon>Arthropoda</taxon>
        <taxon>Hexapoda</taxon>
        <taxon>Insecta</taxon>
        <taxon>Pterygota</taxon>
        <taxon>Neoptera</taxon>
        <taxon>Endopterygota</taxon>
        <taxon>Coleoptera</taxon>
        <taxon>Polyphaga</taxon>
        <taxon>Cucujiformia</taxon>
        <taxon>Chrysomeloidea</taxon>
        <taxon>Cerambycidae</taxon>
        <taxon>Lepturinae</taxon>
        <taxon>Rhagiini</taxon>
        <taxon>Rhamnusium</taxon>
    </lineage>
</organism>
<proteinExistence type="predicted"/>
<dbReference type="Pfam" id="PF00505">
    <property type="entry name" value="HMG_box"/>
    <property type="match status" value="1"/>
</dbReference>
<feature type="domain" description="HMG box" evidence="5">
    <location>
        <begin position="7"/>
        <end position="75"/>
    </location>
</feature>
<dbReference type="FunFam" id="1.10.30.10:FF:000002">
    <property type="entry name" value="transcription factor Sox-2"/>
    <property type="match status" value="1"/>
</dbReference>
<sequence length="232" mass="26749">MPETEHIKRPMNAFMVWSRIRRKRISHDYPRLHNSEISKLLGAEWKLLSEGEKRPFIDEAKRLRSQHMLEHPDYKYRPRRKPKFERDSQRNVGHISGYSDTVQLAINRSFYAQSGMNETLPLVSFPGLPADQKSNLVSPTYPLSITIPSSDRIPISYHQDQLDKLEVRVQEEAAHPENGNIHTDYGQNIPTLPPYTSLPGSLHHRALLRAASIYAYHDLASSSTLPVYFPQI</sequence>
<dbReference type="Proteomes" id="UP001162156">
    <property type="component" value="Unassembled WGS sequence"/>
</dbReference>
<evidence type="ECO:0000256" key="1">
    <source>
        <dbReference type="ARBA" id="ARBA00004123"/>
    </source>
</evidence>
<dbReference type="PROSITE" id="PS50118">
    <property type="entry name" value="HMG_BOX_2"/>
    <property type="match status" value="1"/>
</dbReference>
<evidence type="ECO:0000313" key="7">
    <source>
        <dbReference type="Proteomes" id="UP001162156"/>
    </source>
</evidence>
<reference evidence="6" key="1">
    <citation type="journal article" date="2023" name="Insect Mol. Biol.">
        <title>Genome sequencing provides insights into the evolution of gene families encoding plant cell wall-degrading enzymes in longhorned beetles.</title>
        <authorList>
            <person name="Shin N.R."/>
            <person name="Okamura Y."/>
            <person name="Kirsch R."/>
            <person name="Pauchet Y."/>
        </authorList>
    </citation>
    <scope>NUCLEOTIDE SEQUENCE</scope>
    <source>
        <strain evidence="6">RBIC_L_NR</strain>
    </source>
</reference>
<dbReference type="SUPFAM" id="SSF47095">
    <property type="entry name" value="HMG-box"/>
    <property type="match status" value="1"/>
</dbReference>
<dbReference type="PANTHER" id="PTHR10270">
    <property type="entry name" value="SOX TRANSCRIPTION FACTOR"/>
    <property type="match status" value="1"/>
</dbReference>
<accession>A0AAV8WML8</accession>
<dbReference type="Gene3D" id="1.10.30.10">
    <property type="entry name" value="High mobility group box domain"/>
    <property type="match status" value="1"/>
</dbReference>
<dbReference type="GO" id="GO:0000122">
    <property type="term" value="P:negative regulation of transcription by RNA polymerase II"/>
    <property type="evidence" value="ECO:0007669"/>
    <property type="project" value="TreeGrafter"/>
</dbReference>
<protein>
    <recommendedName>
        <fullName evidence="5">HMG box domain-containing protein</fullName>
    </recommendedName>
</protein>
<gene>
    <name evidence="6" type="ORF">NQ314_020014</name>
</gene>
<dbReference type="GO" id="GO:0001228">
    <property type="term" value="F:DNA-binding transcription activator activity, RNA polymerase II-specific"/>
    <property type="evidence" value="ECO:0007669"/>
    <property type="project" value="TreeGrafter"/>
</dbReference>
<evidence type="ECO:0000256" key="3">
    <source>
        <dbReference type="ARBA" id="ARBA00023242"/>
    </source>
</evidence>
<dbReference type="GO" id="GO:0005634">
    <property type="term" value="C:nucleus"/>
    <property type="evidence" value="ECO:0007669"/>
    <property type="project" value="UniProtKB-SubCell"/>
</dbReference>
<evidence type="ECO:0000259" key="5">
    <source>
        <dbReference type="PROSITE" id="PS50118"/>
    </source>
</evidence>
<evidence type="ECO:0000256" key="2">
    <source>
        <dbReference type="ARBA" id="ARBA00023125"/>
    </source>
</evidence>
<comment type="subcellular location">
    <subcellularLocation>
        <location evidence="1">Nucleus</location>
    </subcellularLocation>
</comment>
<keyword evidence="2 4" id="KW-0238">DNA-binding</keyword>
<dbReference type="InterPro" id="IPR036910">
    <property type="entry name" value="HMG_box_dom_sf"/>
</dbReference>
<dbReference type="GO" id="GO:0000978">
    <property type="term" value="F:RNA polymerase II cis-regulatory region sequence-specific DNA binding"/>
    <property type="evidence" value="ECO:0007669"/>
    <property type="project" value="TreeGrafter"/>
</dbReference>
<feature type="DNA-binding region" description="HMG box" evidence="4">
    <location>
        <begin position="7"/>
        <end position="75"/>
    </location>
</feature>
<dbReference type="PANTHER" id="PTHR10270:SF323">
    <property type="entry name" value="TRANSCRIPTION FACTOR SOX-14-RELATED"/>
    <property type="match status" value="1"/>
</dbReference>
<dbReference type="GO" id="GO:0030182">
    <property type="term" value="P:neuron differentiation"/>
    <property type="evidence" value="ECO:0007669"/>
    <property type="project" value="TreeGrafter"/>
</dbReference>
<dbReference type="GO" id="GO:0007420">
    <property type="term" value="P:brain development"/>
    <property type="evidence" value="ECO:0007669"/>
    <property type="project" value="TreeGrafter"/>
</dbReference>
<dbReference type="EMBL" id="JANEYF010005625">
    <property type="protein sequence ID" value="KAJ8927517.1"/>
    <property type="molecule type" value="Genomic_DNA"/>
</dbReference>
<evidence type="ECO:0000256" key="4">
    <source>
        <dbReference type="PROSITE-ProRule" id="PRU00267"/>
    </source>
</evidence>
<dbReference type="SMART" id="SM00398">
    <property type="entry name" value="HMG"/>
    <property type="match status" value="1"/>
</dbReference>
<name>A0AAV8WML8_9CUCU</name>
<dbReference type="InterPro" id="IPR009071">
    <property type="entry name" value="HMG_box_dom"/>
</dbReference>
<dbReference type="InterPro" id="IPR050140">
    <property type="entry name" value="SRY-related_HMG-box_TF-like"/>
</dbReference>
<dbReference type="CDD" id="cd22028">
    <property type="entry name" value="HMG-box_SoxA_SoxB_SoxG"/>
    <property type="match status" value="1"/>
</dbReference>
<keyword evidence="7" id="KW-1185">Reference proteome</keyword>